<proteinExistence type="predicted"/>
<reference evidence="3" key="1">
    <citation type="submission" date="2017-09" db="EMBL/GenBank/DDBJ databases">
        <title>FDA dAtabase for Regulatory Grade micrObial Sequences (FDA-ARGOS): Supporting development and validation of Infectious Disease Dx tests.</title>
        <authorList>
            <person name="Minogue T."/>
            <person name="Wolcott M."/>
            <person name="Wasieloski L."/>
            <person name="Aguilar W."/>
            <person name="Moore D."/>
            <person name="Tallon L."/>
            <person name="Sadzewicz L."/>
            <person name="Ott S."/>
            <person name="Zhao X."/>
            <person name="Nagaraj S."/>
            <person name="Vavikolanu K."/>
            <person name="Aluvathingal J."/>
            <person name="Nadendla S."/>
            <person name="Sichtig H."/>
        </authorList>
    </citation>
    <scope>NUCLEOTIDE SEQUENCE [LARGE SCALE GENOMIC DNA]</scope>
    <source>
        <strain evidence="3">FDAARGOS_394</strain>
    </source>
</reference>
<accession>A0A2A7UY58</accession>
<keyword evidence="1" id="KW-0812">Transmembrane</keyword>
<evidence type="ECO:0000313" key="3">
    <source>
        <dbReference type="Proteomes" id="UP000220246"/>
    </source>
</evidence>
<feature type="transmembrane region" description="Helical" evidence="1">
    <location>
        <begin position="81"/>
        <end position="107"/>
    </location>
</feature>
<feature type="transmembrane region" description="Helical" evidence="1">
    <location>
        <begin position="189"/>
        <end position="209"/>
    </location>
</feature>
<sequence length="235" mass="25879">MLQALLEAAFALVALGVALSMRPWRLLVDRTLPGRYATPQDVPRIASPLWTPLLATLVILPWLWAMPTLHKMPLQLQWSGACLVVLTLGWPLAMPTLALVGVIACLLSPGLAGHEALRLIVWHGMLPATLGMLWGVLLRQWLGTKVFVYLFGRCFMGTVFSLFAASVLASATGQPLPGVNEDLSHIAHWLMAWGDAVVTGMICSVCVAYRPDWLATWSDRLYLYEQVAEKHDRSA</sequence>
<dbReference type="RefSeq" id="WP_066533711.1">
    <property type="nucleotide sequence ID" value="NZ_DAMCYT010000044.1"/>
</dbReference>
<keyword evidence="3" id="KW-1185">Reference proteome</keyword>
<comment type="caution">
    <text evidence="2">The sequence shown here is derived from an EMBL/GenBank/DDBJ whole genome shotgun (WGS) entry which is preliminary data.</text>
</comment>
<feature type="transmembrane region" description="Helical" evidence="1">
    <location>
        <begin position="150"/>
        <end position="169"/>
    </location>
</feature>
<evidence type="ECO:0000256" key="1">
    <source>
        <dbReference type="SAM" id="Phobius"/>
    </source>
</evidence>
<feature type="transmembrane region" description="Helical" evidence="1">
    <location>
        <begin position="119"/>
        <end position="138"/>
    </location>
</feature>
<feature type="transmembrane region" description="Helical" evidence="1">
    <location>
        <begin position="49"/>
        <end position="69"/>
    </location>
</feature>
<keyword evidence="1" id="KW-1133">Transmembrane helix</keyword>
<keyword evidence="1" id="KW-0472">Membrane</keyword>
<organism evidence="2 3">
    <name type="scientific">Comamonas terrigena</name>
    <dbReference type="NCBI Taxonomy" id="32013"/>
    <lineage>
        <taxon>Bacteria</taxon>
        <taxon>Pseudomonadati</taxon>
        <taxon>Pseudomonadota</taxon>
        <taxon>Betaproteobacteria</taxon>
        <taxon>Burkholderiales</taxon>
        <taxon>Comamonadaceae</taxon>
        <taxon>Comamonas</taxon>
    </lineage>
</organism>
<evidence type="ECO:0000313" key="2">
    <source>
        <dbReference type="EMBL" id="PEH90111.1"/>
    </source>
</evidence>
<gene>
    <name evidence="2" type="ORF">CRM82_17280</name>
</gene>
<dbReference type="AlphaFoldDB" id="A0A2A7UY58"/>
<dbReference type="STRING" id="1219032.GCA_001515545_00814"/>
<dbReference type="OrthoDB" id="5297929at2"/>
<dbReference type="GeneID" id="80802374"/>
<name>A0A2A7UY58_COMTR</name>
<dbReference type="EMBL" id="PDEA01000001">
    <property type="protein sequence ID" value="PEH90111.1"/>
    <property type="molecule type" value="Genomic_DNA"/>
</dbReference>
<protein>
    <submittedName>
        <fullName evidence="2">Uncharacterized protein</fullName>
    </submittedName>
</protein>
<dbReference type="Proteomes" id="UP000220246">
    <property type="component" value="Unassembled WGS sequence"/>
</dbReference>